<evidence type="ECO:0000313" key="2">
    <source>
        <dbReference type="EMBL" id="MBD8017951.1"/>
    </source>
</evidence>
<dbReference type="RefSeq" id="WP_251833156.1">
    <property type="nucleotide sequence ID" value="NZ_JACSPS010000002.1"/>
</dbReference>
<evidence type="ECO:0000313" key="3">
    <source>
        <dbReference type="Proteomes" id="UP000626242"/>
    </source>
</evidence>
<protein>
    <recommendedName>
        <fullName evidence="4">Glycosyltransferase RgtA/B/C/D-like domain-containing protein</fullName>
    </recommendedName>
</protein>
<dbReference type="Proteomes" id="UP000626242">
    <property type="component" value="Unassembled WGS sequence"/>
</dbReference>
<feature type="transmembrane region" description="Helical" evidence="1">
    <location>
        <begin position="75"/>
        <end position="93"/>
    </location>
</feature>
<feature type="transmembrane region" description="Helical" evidence="1">
    <location>
        <begin position="155"/>
        <end position="178"/>
    </location>
</feature>
<feature type="transmembrane region" description="Helical" evidence="1">
    <location>
        <begin position="12"/>
        <end position="28"/>
    </location>
</feature>
<keyword evidence="1" id="KW-1133">Transmembrane helix</keyword>
<proteinExistence type="predicted"/>
<reference evidence="2 3" key="1">
    <citation type="submission" date="2020-08" db="EMBL/GenBank/DDBJ databases">
        <title>A Genomic Blueprint of the Chicken Gut Microbiome.</title>
        <authorList>
            <person name="Gilroy R."/>
            <person name="Ravi A."/>
            <person name="Getino M."/>
            <person name="Pursley I."/>
            <person name="Horton D.L."/>
            <person name="Alikhan N.-F."/>
            <person name="Baker D."/>
            <person name="Gharbi K."/>
            <person name="Hall N."/>
            <person name="Watson M."/>
            <person name="Adriaenssens E.M."/>
            <person name="Foster-Nyarko E."/>
            <person name="Jarju S."/>
            <person name="Secka A."/>
            <person name="Antonio M."/>
            <person name="Oren A."/>
            <person name="Chaudhuri R."/>
            <person name="La Ragione R.M."/>
            <person name="Hildebrand F."/>
            <person name="Pallen M.J."/>
        </authorList>
    </citation>
    <scope>NUCLEOTIDE SEQUENCE [LARGE SCALE GENOMIC DNA]</scope>
    <source>
        <strain evidence="2 3">Sa1CVA4</strain>
    </source>
</reference>
<gene>
    <name evidence="2" type="ORF">H9628_05665</name>
</gene>
<feature type="transmembrane region" description="Helical" evidence="1">
    <location>
        <begin position="256"/>
        <end position="277"/>
    </location>
</feature>
<keyword evidence="1" id="KW-0812">Transmembrane</keyword>
<keyword evidence="1" id="KW-0472">Membrane</keyword>
<feature type="transmembrane region" description="Helical" evidence="1">
    <location>
        <begin position="105"/>
        <end position="135"/>
    </location>
</feature>
<dbReference type="EMBL" id="JACSPS010000002">
    <property type="protein sequence ID" value="MBD8017951.1"/>
    <property type="molecule type" value="Genomic_DNA"/>
</dbReference>
<feature type="transmembrane region" description="Helical" evidence="1">
    <location>
        <begin position="338"/>
        <end position="356"/>
    </location>
</feature>
<name>A0ABR8WMI8_9FLAO</name>
<organism evidence="2 3">
    <name type="scientific">Kaistella pullorum</name>
    <dbReference type="NCBI Taxonomy" id="2763074"/>
    <lineage>
        <taxon>Bacteria</taxon>
        <taxon>Pseudomonadati</taxon>
        <taxon>Bacteroidota</taxon>
        <taxon>Flavobacteriia</taxon>
        <taxon>Flavobacteriales</taxon>
        <taxon>Weeksellaceae</taxon>
        <taxon>Chryseobacterium group</taxon>
        <taxon>Kaistella</taxon>
    </lineage>
</organism>
<sequence length="440" mass="50169">MRRKLLENRIHIGLFAATVVMIVLRILLNEKGRVTPDSIRFMRTSHVIPVIDNTTTPLGYPLSIKFFTLFGWGEFWASKVVGILALIAMIYLAKRAKFYLRETIIVCSLFSFVSIFAATLSEALMLPFVFVFLYVARLQIIGQSSGFQAFIQLSVSLILLYLVRYPAVFFMGGLLLFGLINYRKHYSKNFIGAALTGFLFVALYKVMFIDHFNPEYLGNVIELKISSTSQFMTEFFRGMTTAFNPFIHIAKPGGGIVNFAIFGVGILNIVFAAILFIRNKPSETEWFLVFIGVTGIVCTFLVQFVYVVDALDYRLLAPFTFLIWLVYFKKLYQVFGKLTYLVPAISLLTGLIFIFLSRGNFLENRRAAAKLLDQEKLRDAPLKFYRGEDSNFSATRIAELLSTVNPNIRFTENPKDTLQKTTLTAHKVLRKIKIDTNKFQ</sequence>
<feature type="transmembrane region" description="Helical" evidence="1">
    <location>
        <begin position="286"/>
        <end position="307"/>
    </location>
</feature>
<accession>A0ABR8WMI8</accession>
<keyword evidence="3" id="KW-1185">Reference proteome</keyword>
<evidence type="ECO:0008006" key="4">
    <source>
        <dbReference type="Google" id="ProtNLM"/>
    </source>
</evidence>
<comment type="caution">
    <text evidence="2">The sequence shown here is derived from an EMBL/GenBank/DDBJ whole genome shotgun (WGS) entry which is preliminary data.</text>
</comment>
<feature type="transmembrane region" description="Helical" evidence="1">
    <location>
        <begin position="190"/>
        <end position="209"/>
    </location>
</feature>
<evidence type="ECO:0000256" key="1">
    <source>
        <dbReference type="SAM" id="Phobius"/>
    </source>
</evidence>